<reference evidence="3 4" key="1">
    <citation type="submission" date="2017-03" db="EMBL/GenBank/DDBJ databases">
        <title>Genomes of endolithic fungi from Antarctica.</title>
        <authorList>
            <person name="Coleine C."/>
            <person name="Masonjones S."/>
            <person name="Stajich J.E."/>
        </authorList>
    </citation>
    <scope>NUCLEOTIDE SEQUENCE [LARGE SCALE GENOMIC DNA]</scope>
    <source>
        <strain evidence="3 4">CCFEE 5184</strain>
    </source>
</reference>
<comment type="caution">
    <text evidence="3">The sequence shown here is derived from an EMBL/GenBank/DDBJ whole genome shotgun (WGS) entry which is preliminary data.</text>
</comment>
<feature type="chain" id="PRO_5020314922" evidence="2">
    <location>
        <begin position="21"/>
        <end position="489"/>
    </location>
</feature>
<protein>
    <submittedName>
        <fullName evidence="3">Uncharacterized protein</fullName>
    </submittedName>
</protein>
<keyword evidence="2" id="KW-0732">Signal</keyword>
<evidence type="ECO:0000256" key="1">
    <source>
        <dbReference type="SAM" id="MobiDB-lite"/>
    </source>
</evidence>
<feature type="region of interest" description="Disordered" evidence="1">
    <location>
        <begin position="437"/>
        <end position="489"/>
    </location>
</feature>
<dbReference type="Pfam" id="PF04681">
    <property type="entry name" value="Bys1"/>
    <property type="match status" value="1"/>
</dbReference>
<feature type="compositionally biased region" description="Acidic residues" evidence="1">
    <location>
        <begin position="438"/>
        <end position="458"/>
    </location>
</feature>
<evidence type="ECO:0000313" key="3">
    <source>
        <dbReference type="EMBL" id="TKA71448.1"/>
    </source>
</evidence>
<dbReference type="Proteomes" id="UP000309340">
    <property type="component" value="Unassembled WGS sequence"/>
</dbReference>
<organism evidence="3 4">
    <name type="scientific">Friedmanniomyces simplex</name>
    <dbReference type="NCBI Taxonomy" id="329884"/>
    <lineage>
        <taxon>Eukaryota</taxon>
        <taxon>Fungi</taxon>
        <taxon>Dikarya</taxon>
        <taxon>Ascomycota</taxon>
        <taxon>Pezizomycotina</taxon>
        <taxon>Dothideomycetes</taxon>
        <taxon>Dothideomycetidae</taxon>
        <taxon>Mycosphaerellales</taxon>
        <taxon>Teratosphaeriaceae</taxon>
        <taxon>Friedmanniomyces</taxon>
    </lineage>
</organism>
<dbReference type="STRING" id="329884.A0A4U0X837"/>
<name>A0A4U0X837_9PEZI</name>
<dbReference type="OrthoDB" id="3682664at2759"/>
<proteinExistence type="predicted"/>
<dbReference type="InterPro" id="IPR006771">
    <property type="entry name" value="CetA-like"/>
</dbReference>
<dbReference type="AlphaFoldDB" id="A0A4U0X837"/>
<accession>A0A4U0X837</accession>
<dbReference type="EMBL" id="NAJQ01000353">
    <property type="protein sequence ID" value="TKA71448.1"/>
    <property type="molecule type" value="Genomic_DNA"/>
</dbReference>
<evidence type="ECO:0000256" key="2">
    <source>
        <dbReference type="SAM" id="SignalP"/>
    </source>
</evidence>
<feature type="signal peptide" evidence="2">
    <location>
        <begin position="1"/>
        <end position="20"/>
    </location>
</feature>
<sequence length="489" mass="52742">MRAFSIAAAGLLASATSAQASRYLVRNFCPFSVYLSFANTTQTVTDELLSSGLAFLGPIAGEGNSVGVTNQPGQYWSATGWKAIFGTSTKDGKLWWSLSDLVGDPIAPHTVNVTSSGTKDDVCGHATDYMGGVHNCPDNGVTYLSIPVPVFNSTNPPTDREILDIFEARQAHAGAEVTKGNHDALFKFIKDSRDDATRFEAIREILIEAGVDDYMWTLNIHDLDPWNCVDYPGPFDSYFDNPIDNLGSVSPFVASWLAKDVKDTASRFPARSSDLPGFGSMSECLLASRLETSPSFLQELCRQATPPPDHLADVKVSAKIEADVCGRLLAMAPHSFDPQPTSDEVDFEIESPSVTASGAGLTLGDLWDAAGELLRATVQLDGVENVAGGGEQESRDGLAIIFERTLRVRHNDPVVIPNIPPDLEGCACVVLPNVKEASEEEASEEEASEEGVSEEVVSEEASNKGEASEDLQDNFHTFQQARRKRTAKC</sequence>
<gene>
    <name evidence="3" type="ORF">B0A55_07171</name>
</gene>
<keyword evidence="4" id="KW-1185">Reference proteome</keyword>
<evidence type="ECO:0000313" key="4">
    <source>
        <dbReference type="Proteomes" id="UP000309340"/>
    </source>
</evidence>